<evidence type="ECO:0000313" key="1">
    <source>
        <dbReference type="EMBL" id="ARW19412.1"/>
    </source>
</evidence>
<protein>
    <submittedName>
        <fullName evidence="1">Uncharacterized protein</fullName>
    </submittedName>
</protein>
<reference evidence="1 2" key="1">
    <citation type="submission" date="2017-05" db="EMBL/GenBank/DDBJ databases">
        <title>Genome sequence of Pediococcus pentosaceus strain SRCM100892.</title>
        <authorList>
            <person name="Cho S.H."/>
        </authorList>
    </citation>
    <scope>NUCLEOTIDE SEQUENCE [LARGE SCALE GENOMIC DNA]</scope>
    <source>
        <strain evidence="1 2">SRCM100892</strain>
    </source>
</reference>
<name>A0A1Y0VMM8_PEDPE</name>
<dbReference type="Proteomes" id="UP000196118">
    <property type="component" value="Chromosome"/>
</dbReference>
<proteinExistence type="predicted"/>
<dbReference type="EMBL" id="CP021474">
    <property type="protein sequence ID" value="ARW19412.1"/>
    <property type="molecule type" value="Genomic_DNA"/>
</dbReference>
<sequence>MDTLEKILEQIKNITELLFIVINVPIPMPLDHKLDSPKFYKHLFPINKSKWLENKSMV</sequence>
<gene>
    <name evidence="1" type="ORF">S100892_00825</name>
</gene>
<organism evidence="1 2">
    <name type="scientific">Pediococcus pentosaceus</name>
    <dbReference type="NCBI Taxonomy" id="1255"/>
    <lineage>
        <taxon>Bacteria</taxon>
        <taxon>Bacillati</taxon>
        <taxon>Bacillota</taxon>
        <taxon>Bacilli</taxon>
        <taxon>Lactobacillales</taxon>
        <taxon>Lactobacillaceae</taxon>
        <taxon>Pediococcus</taxon>
    </lineage>
</organism>
<dbReference type="AlphaFoldDB" id="A0A1Y0VMM8"/>
<accession>A0A1Y0VMM8</accession>
<evidence type="ECO:0000313" key="2">
    <source>
        <dbReference type="Proteomes" id="UP000196118"/>
    </source>
</evidence>